<evidence type="ECO:0000313" key="1">
    <source>
        <dbReference type="EMBL" id="GAH87376.1"/>
    </source>
</evidence>
<organism evidence="1">
    <name type="scientific">marine sediment metagenome</name>
    <dbReference type="NCBI Taxonomy" id="412755"/>
    <lineage>
        <taxon>unclassified sequences</taxon>
        <taxon>metagenomes</taxon>
        <taxon>ecological metagenomes</taxon>
    </lineage>
</organism>
<protein>
    <submittedName>
        <fullName evidence="1">Uncharacterized protein</fullName>
    </submittedName>
</protein>
<accession>X1IY28</accession>
<dbReference type="AlphaFoldDB" id="X1IY28"/>
<sequence length="29" mass="3316">QSHYVAFLDGDRYKGSTLSVIIEACERRT</sequence>
<dbReference type="EMBL" id="BARU01040022">
    <property type="protein sequence ID" value="GAH87376.1"/>
    <property type="molecule type" value="Genomic_DNA"/>
</dbReference>
<proteinExistence type="predicted"/>
<comment type="caution">
    <text evidence="1">The sequence shown here is derived from an EMBL/GenBank/DDBJ whole genome shotgun (WGS) entry which is preliminary data.</text>
</comment>
<gene>
    <name evidence="1" type="ORF">S03H2_61937</name>
</gene>
<name>X1IY28_9ZZZZ</name>
<reference evidence="1" key="1">
    <citation type="journal article" date="2014" name="Front. Microbiol.">
        <title>High frequency of phylogenetically diverse reductive dehalogenase-homologous genes in deep subseafloor sedimentary metagenomes.</title>
        <authorList>
            <person name="Kawai M."/>
            <person name="Futagami T."/>
            <person name="Toyoda A."/>
            <person name="Takaki Y."/>
            <person name="Nishi S."/>
            <person name="Hori S."/>
            <person name="Arai W."/>
            <person name="Tsubouchi T."/>
            <person name="Morono Y."/>
            <person name="Uchiyama I."/>
            <person name="Ito T."/>
            <person name="Fujiyama A."/>
            <person name="Inagaki F."/>
            <person name="Takami H."/>
        </authorList>
    </citation>
    <scope>NUCLEOTIDE SEQUENCE</scope>
    <source>
        <strain evidence="1">Expedition CK06-06</strain>
    </source>
</reference>
<feature type="non-terminal residue" evidence="1">
    <location>
        <position position="1"/>
    </location>
</feature>